<keyword evidence="7" id="KW-1185">Reference proteome</keyword>
<comment type="subcellular location">
    <subcellularLocation>
        <location evidence="1">Membrane</location>
        <topology evidence="1">Multi-pass membrane protein</topology>
    </subcellularLocation>
</comment>
<dbReference type="GO" id="GO:0005886">
    <property type="term" value="C:plasma membrane"/>
    <property type="evidence" value="ECO:0007669"/>
    <property type="project" value="TreeGrafter"/>
</dbReference>
<dbReference type="EMBL" id="SPNV01000239">
    <property type="protein sequence ID" value="KAF5857768.1"/>
    <property type="molecule type" value="Genomic_DNA"/>
</dbReference>
<keyword evidence="4 5" id="KW-0472">Membrane</keyword>
<protein>
    <submittedName>
        <fullName evidence="6">Uncharacterized protein</fullName>
    </submittedName>
</protein>
<sequence>MAYSNLYLFLRATSPTPIKVPDCHVYDKSIRSPFGYQPSLVASIMFTVLYAIVFVWHFGQTLQHKISSWALLSHLGHSGNLADGLDAQLPTDAPTQLPSPTFTTAGIYCILSMIIPILGREKSPLNPRSYLIIFIGADFLSLILQGIGGGMSASALSKDGNEWPGTYTMVVGIIFQLVSLCIFAIFFEWVMFRAISQIMSNPQLRNLCIAVNLSILFLLIRGVFRSVELLQGWRGYLFTHEIYMIVLDAVMVLLSLLVFNIFNPAVLIAKAGKTSVSTFVELRERSVEEHGTKKSSTEGSAAFYWSVLI</sequence>
<evidence type="ECO:0000313" key="7">
    <source>
        <dbReference type="Proteomes" id="UP000541154"/>
    </source>
</evidence>
<evidence type="ECO:0000256" key="2">
    <source>
        <dbReference type="ARBA" id="ARBA00022692"/>
    </source>
</evidence>
<keyword evidence="3 5" id="KW-1133">Transmembrane helix</keyword>
<evidence type="ECO:0000256" key="4">
    <source>
        <dbReference type="ARBA" id="ARBA00023136"/>
    </source>
</evidence>
<dbReference type="Proteomes" id="UP000541154">
    <property type="component" value="Unassembled WGS sequence"/>
</dbReference>
<dbReference type="AlphaFoldDB" id="A0A8H5ZVS2"/>
<feature type="transmembrane region" description="Helical" evidence="5">
    <location>
        <begin position="130"/>
        <end position="147"/>
    </location>
</feature>
<dbReference type="GO" id="GO:0000324">
    <property type="term" value="C:fungal-type vacuole"/>
    <property type="evidence" value="ECO:0007669"/>
    <property type="project" value="TreeGrafter"/>
</dbReference>
<evidence type="ECO:0000256" key="1">
    <source>
        <dbReference type="ARBA" id="ARBA00004141"/>
    </source>
</evidence>
<name>A0A8H5ZVS2_PETAA</name>
<evidence type="ECO:0000256" key="3">
    <source>
        <dbReference type="ARBA" id="ARBA00022989"/>
    </source>
</evidence>
<feature type="transmembrane region" description="Helical" evidence="5">
    <location>
        <begin position="204"/>
        <end position="222"/>
    </location>
</feature>
<dbReference type="PANTHER" id="PTHR31465:SF11">
    <property type="entry name" value="DOMAIN PROTEIN, PUTATIVE (AFU_ORTHOLOGUE AFUA_3G10770)-RELATED"/>
    <property type="match status" value="1"/>
</dbReference>
<dbReference type="Pfam" id="PF04479">
    <property type="entry name" value="RTA1"/>
    <property type="match status" value="1"/>
</dbReference>
<evidence type="ECO:0000313" key="6">
    <source>
        <dbReference type="EMBL" id="KAF5857768.1"/>
    </source>
</evidence>
<organism evidence="6 7">
    <name type="scientific">Petromyces alliaceus</name>
    <name type="common">Aspergillus alliaceus</name>
    <dbReference type="NCBI Taxonomy" id="209559"/>
    <lineage>
        <taxon>Eukaryota</taxon>
        <taxon>Fungi</taxon>
        <taxon>Dikarya</taxon>
        <taxon>Ascomycota</taxon>
        <taxon>Pezizomycotina</taxon>
        <taxon>Eurotiomycetes</taxon>
        <taxon>Eurotiomycetidae</taxon>
        <taxon>Eurotiales</taxon>
        <taxon>Aspergillaceae</taxon>
        <taxon>Aspergillus</taxon>
        <taxon>Aspergillus subgen. Circumdati</taxon>
    </lineage>
</organism>
<gene>
    <name evidence="6" type="ORF">ETB97_005299</name>
</gene>
<feature type="transmembrane region" description="Helical" evidence="5">
    <location>
        <begin position="99"/>
        <end position="118"/>
    </location>
</feature>
<evidence type="ECO:0000256" key="5">
    <source>
        <dbReference type="SAM" id="Phobius"/>
    </source>
</evidence>
<accession>A0A8H5ZVS2</accession>
<feature type="transmembrane region" description="Helical" evidence="5">
    <location>
        <begin position="40"/>
        <end position="59"/>
    </location>
</feature>
<comment type="caution">
    <text evidence="6">The sequence shown here is derived from an EMBL/GenBank/DDBJ whole genome shotgun (WGS) entry which is preliminary data.</text>
</comment>
<feature type="transmembrane region" description="Helical" evidence="5">
    <location>
        <begin position="242"/>
        <end position="262"/>
    </location>
</feature>
<dbReference type="PANTHER" id="PTHR31465">
    <property type="entry name" value="PROTEIN RTA1-RELATED"/>
    <property type="match status" value="1"/>
</dbReference>
<keyword evidence="2 5" id="KW-0812">Transmembrane</keyword>
<feature type="transmembrane region" description="Helical" evidence="5">
    <location>
        <begin position="167"/>
        <end position="192"/>
    </location>
</feature>
<dbReference type="InterPro" id="IPR007568">
    <property type="entry name" value="RTA1"/>
</dbReference>
<proteinExistence type="predicted"/>
<reference evidence="6 7" key="1">
    <citation type="submission" date="2019-04" db="EMBL/GenBank/DDBJ databases">
        <title>Aspergillus burnettii sp. nov., novel species from soil in southeast Queensland.</title>
        <authorList>
            <person name="Gilchrist C.L.M."/>
            <person name="Pitt J.I."/>
            <person name="Lange L."/>
            <person name="Lacey H.J."/>
            <person name="Vuong D."/>
            <person name="Midgley D.J."/>
            <person name="Greenfield P."/>
            <person name="Bradbury M."/>
            <person name="Lacey E."/>
            <person name="Busk P.K."/>
            <person name="Pilgaard B."/>
            <person name="Chooi Y.H."/>
            <person name="Piggott A.M."/>
        </authorList>
    </citation>
    <scope>NUCLEOTIDE SEQUENCE [LARGE SCALE GENOMIC DNA]</scope>
    <source>
        <strain evidence="6 7">FRR 5400</strain>
    </source>
</reference>